<comment type="caution">
    <text evidence="1">The sequence shown here is derived from an EMBL/GenBank/DDBJ whole genome shotgun (WGS) entry which is preliminary data.</text>
</comment>
<name>A0ABP6KWW4_9ACTN</name>
<evidence type="ECO:0000313" key="2">
    <source>
        <dbReference type="Proteomes" id="UP001501035"/>
    </source>
</evidence>
<reference evidence="2" key="1">
    <citation type="journal article" date="2019" name="Int. J. Syst. Evol. Microbiol.">
        <title>The Global Catalogue of Microorganisms (GCM) 10K type strain sequencing project: providing services to taxonomists for standard genome sequencing and annotation.</title>
        <authorList>
            <consortium name="The Broad Institute Genomics Platform"/>
            <consortium name="The Broad Institute Genome Sequencing Center for Infectious Disease"/>
            <person name="Wu L."/>
            <person name="Ma J."/>
        </authorList>
    </citation>
    <scope>NUCLEOTIDE SEQUENCE [LARGE SCALE GENOMIC DNA]</scope>
    <source>
        <strain evidence="2">JCM 14234</strain>
    </source>
</reference>
<gene>
    <name evidence="1" type="ORF">GCM10010528_00600</name>
</gene>
<sequence length="64" mass="7029">MARMSYQVHDHSTGQTHLLDDLADIRALFSPEVADEVEGLIGAVTRGEPFEAFEAFLNVQVVIA</sequence>
<protein>
    <submittedName>
        <fullName evidence="1">Uncharacterized protein</fullName>
    </submittedName>
</protein>
<organism evidence="1 2">
    <name type="scientific">Gordonia defluvii</name>
    <dbReference type="NCBI Taxonomy" id="283718"/>
    <lineage>
        <taxon>Bacteria</taxon>
        <taxon>Bacillati</taxon>
        <taxon>Actinomycetota</taxon>
        <taxon>Actinomycetes</taxon>
        <taxon>Mycobacteriales</taxon>
        <taxon>Gordoniaceae</taxon>
        <taxon>Gordonia</taxon>
    </lineage>
</organism>
<proteinExistence type="predicted"/>
<keyword evidence="2" id="KW-1185">Reference proteome</keyword>
<dbReference type="Proteomes" id="UP001501035">
    <property type="component" value="Unassembled WGS sequence"/>
</dbReference>
<dbReference type="EMBL" id="BAAAVS010000001">
    <property type="protein sequence ID" value="GAA3022411.1"/>
    <property type="molecule type" value="Genomic_DNA"/>
</dbReference>
<accession>A0ABP6KWW4</accession>
<evidence type="ECO:0000313" key="1">
    <source>
        <dbReference type="EMBL" id="GAA3022411.1"/>
    </source>
</evidence>